<proteinExistence type="predicted"/>
<dbReference type="Proteomes" id="UP000182360">
    <property type="component" value="Unassembled WGS sequence"/>
</dbReference>
<dbReference type="STRING" id="163.SAMN04487775_10427"/>
<dbReference type="EMBL" id="FOFU01000001">
    <property type="protein sequence ID" value="SEP72520.1"/>
    <property type="molecule type" value="Genomic_DNA"/>
</dbReference>
<evidence type="ECO:0000313" key="2">
    <source>
        <dbReference type="EMBL" id="SEP72520.1"/>
    </source>
</evidence>
<protein>
    <recommendedName>
        <fullName evidence="4">DUF4468 domain-containing protein</fullName>
    </recommendedName>
</protein>
<evidence type="ECO:0000313" key="3">
    <source>
        <dbReference type="Proteomes" id="UP000182360"/>
    </source>
</evidence>
<evidence type="ECO:0008006" key="4">
    <source>
        <dbReference type="Google" id="ProtNLM"/>
    </source>
</evidence>
<accession>A0A1H9A758</accession>
<gene>
    <name evidence="2" type="ORF">SAMN04487977_101230</name>
</gene>
<sequence>MIVDKYSGCFMGKLKRLSILAVLLFGTSLCFANQISFQIVQHDDCLDCVSEDSMTIEDSVLNNFFEYGFIVTNSDAAISESAAQDEKLYKIGQGDAFNGYSDFFIQIRLYYERNDDTLSASSDLCEIGFSITSVKTGKKFADKSMKNIKIDRTKKNNLAKISSDLVNAISKELRAYKA</sequence>
<reference evidence="2 3" key="1">
    <citation type="submission" date="2016-10" db="EMBL/GenBank/DDBJ databases">
        <authorList>
            <person name="de Groot N.N."/>
        </authorList>
    </citation>
    <scope>NUCLEOTIDE SEQUENCE [LARGE SCALE GENOMIC DNA]</scope>
    <source>
        <strain evidence="2 3">B25</strain>
    </source>
</reference>
<feature type="chain" id="PRO_5010314943" description="DUF4468 domain-containing protein" evidence="1">
    <location>
        <begin position="33"/>
        <end position="178"/>
    </location>
</feature>
<organism evidence="2 3">
    <name type="scientific">Treponema bryantii</name>
    <dbReference type="NCBI Taxonomy" id="163"/>
    <lineage>
        <taxon>Bacteria</taxon>
        <taxon>Pseudomonadati</taxon>
        <taxon>Spirochaetota</taxon>
        <taxon>Spirochaetia</taxon>
        <taxon>Spirochaetales</taxon>
        <taxon>Treponemataceae</taxon>
        <taxon>Treponema</taxon>
    </lineage>
</organism>
<dbReference type="AlphaFoldDB" id="A0A1H9A758"/>
<keyword evidence="3" id="KW-1185">Reference proteome</keyword>
<keyword evidence="1" id="KW-0732">Signal</keyword>
<name>A0A1H9A758_9SPIR</name>
<feature type="signal peptide" evidence="1">
    <location>
        <begin position="1"/>
        <end position="32"/>
    </location>
</feature>
<evidence type="ECO:0000256" key="1">
    <source>
        <dbReference type="SAM" id="SignalP"/>
    </source>
</evidence>